<gene>
    <name evidence="1" type="ORF">ORAREDHAP_LOCUS35759</name>
</gene>
<sequence>MTGTRSQGQDLIPFDPEIERTVRKQKGKLTHSLEHQEDGGLVENINEKTDKNVGEKQLVQEEAMERAQPTQAMKEYSSQLFPTLHHVL</sequence>
<keyword evidence="2" id="KW-1185">Reference proteome</keyword>
<organism evidence="1 2">
    <name type="scientific">Prunus armeniaca</name>
    <name type="common">Apricot</name>
    <name type="synonym">Armeniaca vulgaris</name>
    <dbReference type="NCBI Taxonomy" id="36596"/>
    <lineage>
        <taxon>Eukaryota</taxon>
        <taxon>Viridiplantae</taxon>
        <taxon>Streptophyta</taxon>
        <taxon>Embryophyta</taxon>
        <taxon>Tracheophyta</taxon>
        <taxon>Spermatophyta</taxon>
        <taxon>Magnoliopsida</taxon>
        <taxon>eudicotyledons</taxon>
        <taxon>Gunneridae</taxon>
        <taxon>Pentapetalae</taxon>
        <taxon>rosids</taxon>
        <taxon>fabids</taxon>
        <taxon>Rosales</taxon>
        <taxon>Rosaceae</taxon>
        <taxon>Amygdaloideae</taxon>
        <taxon>Amygdaleae</taxon>
        <taxon>Prunus</taxon>
    </lineage>
</organism>
<evidence type="ECO:0000313" key="1">
    <source>
        <dbReference type="EMBL" id="CAB4313000.1"/>
    </source>
</evidence>
<dbReference type="OrthoDB" id="10331733at2759"/>
<accession>A0A6J5XGI7</accession>
<proteinExistence type="predicted"/>
<name>A0A6J5XGI7_PRUAR</name>
<protein>
    <submittedName>
        <fullName evidence="1">Uncharacterized protein</fullName>
    </submittedName>
</protein>
<reference evidence="2" key="1">
    <citation type="journal article" date="2020" name="Genome Biol.">
        <title>Gamete binning: chromosome-level and haplotype-resolved genome assembly enabled by high-throughput single-cell sequencing of gamete genomes.</title>
        <authorList>
            <person name="Campoy J.A."/>
            <person name="Sun H."/>
            <person name="Goel M."/>
            <person name="Jiao W.-B."/>
            <person name="Folz-Donahue K."/>
            <person name="Wang N."/>
            <person name="Rubio M."/>
            <person name="Liu C."/>
            <person name="Kukat C."/>
            <person name="Ruiz D."/>
            <person name="Huettel B."/>
            <person name="Schneeberger K."/>
        </authorList>
    </citation>
    <scope>NUCLEOTIDE SEQUENCE [LARGE SCALE GENOMIC DNA]</scope>
    <source>
        <strain evidence="2">cv. Rojo Pasion</strain>
    </source>
</reference>
<dbReference type="AlphaFoldDB" id="A0A6J5XGI7"/>
<dbReference type="EMBL" id="CAEKKB010000006">
    <property type="protein sequence ID" value="CAB4313000.1"/>
    <property type="molecule type" value="Genomic_DNA"/>
</dbReference>
<dbReference type="Proteomes" id="UP000507245">
    <property type="component" value="Unassembled WGS sequence"/>
</dbReference>
<evidence type="ECO:0000313" key="2">
    <source>
        <dbReference type="Proteomes" id="UP000507245"/>
    </source>
</evidence>